<dbReference type="OrthoDB" id="7505659at2"/>
<dbReference type="PRINTS" id="PR00455">
    <property type="entry name" value="HTHTETR"/>
</dbReference>
<dbReference type="Gene3D" id="1.10.357.10">
    <property type="entry name" value="Tetracycline Repressor, domain 2"/>
    <property type="match status" value="1"/>
</dbReference>
<dbReference type="PANTHER" id="PTHR30055">
    <property type="entry name" value="HTH-TYPE TRANSCRIPTIONAL REGULATOR RUTR"/>
    <property type="match status" value="1"/>
</dbReference>
<feature type="region of interest" description="Disordered" evidence="5">
    <location>
        <begin position="1"/>
        <end position="36"/>
    </location>
</feature>
<dbReference type="InterPro" id="IPR009057">
    <property type="entry name" value="Homeodomain-like_sf"/>
</dbReference>
<dbReference type="GO" id="GO:0003700">
    <property type="term" value="F:DNA-binding transcription factor activity"/>
    <property type="evidence" value="ECO:0007669"/>
    <property type="project" value="TreeGrafter"/>
</dbReference>
<organism evidence="7 8">
    <name type="scientific">Cryobacterium cryoconiti</name>
    <dbReference type="NCBI Taxonomy" id="1259239"/>
    <lineage>
        <taxon>Bacteria</taxon>
        <taxon>Bacillati</taxon>
        <taxon>Actinomycetota</taxon>
        <taxon>Actinomycetes</taxon>
        <taxon>Micrococcales</taxon>
        <taxon>Microbacteriaceae</taxon>
        <taxon>Cryobacterium</taxon>
    </lineage>
</organism>
<keyword evidence="1" id="KW-0805">Transcription regulation</keyword>
<dbReference type="InterPro" id="IPR050109">
    <property type="entry name" value="HTH-type_TetR-like_transc_reg"/>
</dbReference>
<dbReference type="PANTHER" id="PTHR30055:SF234">
    <property type="entry name" value="HTH-TYPE TRANSCRIPTIONAL REGULATOR BETI"/>
    <property type="match status" value="1"/>
</dbReference>
<dbReference type="Pfam" id="PF00440">
    <property type="entry name" value="TetR_N"/>
    <property type="match status" value="1"/>
</dbReference>
<reference evidence="7 8" key="1">
    <citation type="submission" date="2019-03" db="EMBL/GenBank/DDBJ databases">
        <title>Genomics of glacier-inhabiting Cryobacterium strains.</title>
        <authorList>
            <person name="Liu Q."/>
            <person name="Xin Y.-H."/>
        </authorList>
    </citation>
    <scope>NUCLEOTIDE SEQUENCE [LARGE SCALE GENOMIC DNA]</scope>
    <source>
        <strain evidence="7 8">TMT1-51</strain>
    </source>
</reference>
<comment type="caution">
    <text evidence="7">The sequence shown here is derived from an EMBL/GenBank/DDBJ whole genome shotgun (WGS) entry which is preliminary data.</text>
</comment>
<evidence type="ECO:0000256" key="5">
    <source>
        <dbReference type="SAM" id="MobiDB-lite"/>
    </source>
</evidence>
<dbReference type="EMBL" id="SOHA01000037">
    <property type="protein sequence ID" value="TFD28024.1"/>
    <property type="molecule type" value="Genomic_DNA"/>
</dbReference>
<dbReference type="GO" id="GO:0000976">
    <property type="term" value="F:transcription cis-regulatory region binding"/>
    <property type="evidence" value="ECO:0007669"/>
    <property type="project" value="TreeGrafter"/>
</dbReference>
<evidence type="ECO:0000256" key="3">
    <source>
        <dbReference type="ARBA" id="ARBA00023163"/>
    </source>
</evidence>
<dbReference type="AlphaFoldDB" id="A0A4Y8JT49"/>
<dbReference type="RefSeq" id="WP_134425231.1">
    <property type="nucleotide sequence ID" value="NZ_SOHA01000037.1"/>
</dbReference>
<protein>
    <submittedName>
        <fullName evidence="7">TetR/AcrR family transcriptional regulator</fullName>
    </submittedName>
</protein>
<evidence type="ECO:0000313" key="7">
    <source>
        <dbReference type="EMBL" id="TFD28024.1"/>
    </source>
</evidence>
<gene>
    <name evidence="7" type="ORF">E3T49_12460</name>
</gene>
<feature type="DNA-binding region" description="H-T-H motif" evidence="4">
    <location>
        <begin position="57"/>
        <end position="76"/>
    </location>
</feature>
<feature type="domain" description="HTH tetR-type" evidence="6">
    <location>
        <begin position="34"/>
        <end position="94"/>
    </location>
</feature>
<keyword evidence="3" id="KW-0804">Transcription</keyword>
<name>A0A4Y8JT49_9MICO</name>
<evidence type="ECO:0000256" key="2">
    <source>
        <dbReference type="ARBA" id="ARBA00023125"/>
    </source>
</evidence>
<dbReference type="PROSITE" id="PS50977">
    <property type="entry name" value="HTH_TETR_2"/>
    <property type="match status" value="1"/>
</dbReference>
<dbReference type="SUPFAM" id="SSF46689">
    <property type="entry name" value="Homeodomain-like"/>
    <property type="match status" value="1"/>
</dbReference>
<keyword evidence="2 4" id="KW-0238">DNA-binding</keyword>
<accession>A0A4Y8JT49</accession>
<proteinExistence type="predicted"/>
<sequence>MPDEFTSKATVPASSPVPGSSPVPVPVRQSKQPDERRDDILRAARELVAERGVARVKITDIAARVGVTRGLIYHYFPDKDAIIDLICEDHIAEFVTDLNLWDAARIPGDIDRALVDCVALFRHHLHRTDLFREELGRTEYAGLYNEFVDRAVKAVVDRLQVTTVEAYARRHKIRIDNVSEVFYVLVFGLIGLVRSTPTVSDDVLVAIVRQTLHLDRNAPA</sequence>
<evidence type="ECO:0000259" key="6">
    <source>
        <dbReference type="PROSITE" id="PS50977"/>
    </source>
</evidence>
<evidence type="ECO:0000256" key="1">
    <source>
        <dbReference type="ARBA" id="ARBA00023015"/>
    </source>
</evidence>
<dbReference type="InterPro" id="IPR001647">
    <property type="entry name" value="HTH_TetR"/>
</dbReference>
<dbReference type="Proteomes" id="UP000297472">
    <property type="component" value="Unassembled WGS sequence"/>
</dbReference>
<evidence type="ECO:0000313" key="8">
    <source>
        <dbReference type="Proteomes" id="UP000297472"/>
    </source>
</evidence>
<keyword evidence="8" id="KW-1185">Reference proteome</keyword>
<evidence type="ECO:0000256" key="4">
    <source>
        <dbReference type="PROSITE-ProRule" id="PRU00335"/>
    </source>
</evidence>